<dbReference type="RefSeq" id="WP_205386533.1">
    <property type="nucleotide sequence ID" value="NZ_JAFFZS010000038.1"/>
</dbReference>
<feature type="chain" id="PRO_5047486745" description="SH3 domain-containing protein" evidence="1">
    <location>
        <begin position="35"/>
        <end position="232"/>
    </location>
</feature>
<dbReference type="Proteomes" id="UP000788262">
    <property type="component" value="Unassembled WGS sequence"/>
</dbReference>
<dbReference type="PROSITE" id="PS51318">
    <property type="entry name" value="TAT"/>
    <property type="match status" value="1"/>
</dbReference>
<comment type="caution">
    <text evidence="2">The sequence shown here is derived from an EMBL/GenBank/DDBJ whole genome shotgun (WGS) entry which is preliminary data.</text>
</comment>
<sequence>MPRFPSLRRSVAASAGIAVAAFSLSAALPVTAHAAQAGRYYHTWATDVAVRVSEVDPDACGRHPSVADCPDVRERLQPGTQFYVYCQGPGQTVGGNPYWLMINGSTTTGWMASYYVAYPDDRLPDVPDCPGTSGVSGAGAPVAARSGRALGPYSVTAYETVNIRSAPKTSSRAFDKIRAGETRTDALCWTHGETVRDHGYTNDVWIGFTEGWASAVYLKGNEYAGLPADATC</sequence>
<reference evidence="2 3" key="1">
    <citation type="submission" date="2021-02" db="EMBL/GenBank/DDBJ databases">
        <title>Whole genome sequencing of Streptomyces actuosus VRA1.</title>
        <authorList>
            <person name="Sen G."/>
            <person name="Sen A."/>
        </authorList>
    </citation>
    <scope>NUCLEOTIDE SEQUENCE [LARGE SCALE GENOMIC DNA]</scope>
    <source>
        <strain evidence="2 3">VRA1</strain>
    </source>
</reference>
<gene>
    <name evidence="2" type="ORF">JS756_30740</name>
</gene>
<protein>
    <recommendedName>
        <fullName evidence="4">SH3 domain-containing protein</fullName>
    </recommendedName>
</protein>
<dbReference type="EMBL" id="JAFFZS010000038">
    <property type="protein sequence ID" value="MBN0048404.1"/>
    <property type="molecule type" value="Genomic_DNA"/>
</dbReference>
<feature type="signal peptide" evidence="1">
    <location>
        <begin position="1"/>
        <end position="34"/>
    </location>
</feature>
<evidence type="ECO:0008006" key="4">
    <source>
        <dbReference type="Google" id="ProtNLM"/>
    </source>
</evidence>
<organism evidence="2 3">
    <name type="scientific">Streptomyces actuosus</name>
    <dbReference type="NCBI Taxonomy" id="1885"/>
    <lineage>
        <taxon>Bacteria</taxon>
        <taxon>Bacillati</taxon>
        <taxon>Actinomycetota</taxon>
        <taxon>Actinomycetes</taxon>
        <taxon>Kitasatosporales</taxon>
        <taxon>Streptomycetaceae</taxon>
        <taxon>Streptomyces</taxon>
    </lineage>
</organism>
<evidence type="ECO:0000313" key="3">
    <source>
        <dbReference type="Proteomes" id="UP000788262"/>
    </source>
</evidence>
<evidence type="ECO:0000256" key="1">
    <source>
        <dbReference type="SAM" id="SignalP"/>
    </source>
</evidence>
<dbReference type="InterPro" id="IPR006311">
    <property type="entry name" value="TAT_signal"/>
</dbReference>
<proteinExistence type="predicted"/>
<name>A0ABS2VZE3_STRAS</name>
<keyword evidence="1" id="KW-0732">Signal</keyword>
<evidence type="ECO:0000313" key="2">
    <source>
        <dbReference type="EMBL" id="MBN0048404.1"/>
    </source>
</evidence>
<accession>A0ABS2VZE3</accession>
<keyword evidence="3" id="KW-1185">Reference proteome</keyword>